<dbReference type="GO" id="GO:0003677">
    <property type="term" value="F:DNA binding"/>
    <property type="evidence" value="ECO:0007669"/>
    <property type="project" value="InterPro"/>
</dbReference>
<keyword evidence="4 7" id="KW-0068">Autocatalytic cleavage</keyword>
<name>A0A1H2ZZJ8_THIRO</name>
<evidence type="ECO:0000256" key="3">
    <source>
        <dbReference type="ARBA" id="ARBA00022801"/>
    </source>
</evidence>
<keyword evidence="3 7" id="KW-0378">Hydrolase</keyword>
<evidence type="ECO:0000313" key="10">
    <source>
        <dbReference type="EMBL" id="SDX22089.1"/>
    </source>
</evidence>
<dbReference type="GO" id="GO:0006355">
    <property type="term" value="P:regulation of DNA-templated transcription"/>
    <property type="evidence" value="ECO:0007669"/>
    <property type="project" value="InterPro"/>
</dbReference>
<comment type="similarity">
    <text evidence="1 7">Belongs to the peptidase S24 family.</text>
</comment>
<dbReference type="Gene3D" id="2.10.109.10">
    <property type="entry name" value="Umud Fragment, subunit A"/>
    <property type="match status" value="1"/>
</dbReference>
<evidence type="ECO:0000256" key="1">
    <source>
        <dbReference type="ARBA" id="ARBA00007484"/>
    </source>
</evidence>
<dbReference type="NCBIfam" id="NF007621">
    <property type="entry name" value="PRK10276.1"/>
    <property type="match status" value="1"/>
</dbReference>
<dbReference type="STRING" id="1058.SAMN05421783_11796"/>
<dbReference type="GO" id="GO:0016787">
    <property type="term" value="F:hydrolase activity"/>
    <property type="evidence" value="ECO:0007669"/>
    <property type="project" value="UniProtKB-KW"/>
</dbReference>
<keyword evidence="11" id="KW-1185">Reference proteome</keyword>
<keyword evidence="6" id="KW-0742">SOS response</keyword>
<organism evidence="10 11">
    <name type="scientific">Thiocapsa roseopersicina</name>
    <dbReference type="NCBI Taxonomy" id="1058"/>
    <lineage>
        <taxon>Bacteria</taxon>
        <taxon>Pseudomonadati</taxon>
        <taxon>Pseudomonadota</taxon>
        <taxon>Gammaproteobacteria</taxon>
        <taxon>Chromatiales</taxon>
        <taxon>Chromatiaceae</taxon>
        <taxon>Thiocapsa</taxon>
    </lineage>
</organism>
<dbReference type="InterPro" id="IPR036286">
    <property type="entry name" value="LexA/Signal_pep-like_sf"/>
</dbReference>
<reference evidence="11" key="1">
    <citation type="submission" date="2016-10" db="EMBL/GenBank/DDBJ databases">
        <authorList>
            <person name="Varghese N."/>
            <person name="Submissions S."/>
        </authorList>
    </citation>
    <scope>NUCLEOTIDE SEQUENCE [LARGE SCALE GENOMIC DNA]</scope>
    <source>
        <strain evidence="11">DSM 217</strain>
    </source>
</reference>
<feature type="domain" description="Peptidase S24/S26A/S26B/S26C" evidence="9">
    <location>
        <begin position="74"/>
        <end position="184"/>
    </location>
</feature>
<evidence type="ECO:0000256" key="8">
    <source>
        <dbReference type="SAM" id="MobiDB-lite"/>
    </source>
</evidence>
<proteinExistence type="inferred from homology"/>
<evidence type="ECO:0000256" key="7">
    <source>
        <dbReference type="RuleBase" id="RU003991"/>
    </source>
</evidence>
<dbReference type="Pfam" id="PF00717">
    <property type="entry name" value="Peptidase_S24"/>
    <property type="match status" value="1"/>
</dbReference>
<evidence type="ECO:0000313" key="11">
    <source>
        <dbReference type="Proteomes" id="UP000198816"/>
    </source>
</evidence>
<feature type="region of interest" description="Disordered" evidence="8">
    <location>
        <begin position="1"/>
        <end position="21"/>
    </location>
</feature>
<dbReference type="PANTHER" id="PTHR33516">
    <property type="entry name" value="LEXA REPRESSOR"/>
    <property type="match status" value="1"/>
</dbReference>
<dbReference type="EMBL" id="FNNZ01000017">
    <property type="protein sequence ID" value="SDX22089.1"/>
    <property type="molecule type" value="Genomic_DNA"/>
</dbReference>
<dbReference type="Proteomes" id="UP000198816">
    <property type="component" value="Unassembled WGS sequence"/>
</dbReference>
<dbReference type="OrthoDB" id="9787787at2"/>
<dbReference type="CDD" id="cd06529">
    <property type="entry name" value="S24_LexA-like"/>
    <property type="match status" value="1"/>
</dbReference>
<accession>A0A1H2ZZJ8</accession>
<dbReference type="GO" id="GO:0009432">
    <property type="term" value="P:SOS response"/>
    <property type="evidence" value="ECO:0007669"/>
    <property type="project" value="UniProtKB-KW"/>
</dbReference>
<dbReference type="GO" id="GO:0006281">
    <property type="term" value="P:DNA repair"/>
    <property type="evidence" value="ECO:0007669"/>
    <property type="project" value="UniProtKB-KW"/>
</dbReference>
<dbReference type="AlphaFoldDB" id="A0A1H2ZZJ8"/>
<dbReference type="InterPro" id="IPR006197">
    <property type="entry name" value="Peptidase_S24_LexA"/>
</dbReference>
<evidence type="ECO:0000256" key="6">
    <source>
        <dbReference type="ARBA" id="ARBA00023236"/>
    </source>
</evidence>
<sequence>MSNPARGRGRPSGTGRYREPTRVMRVPESRVEAVRAYLDALPPRADGTGAVLLGRPQASAIPPPRRLARMVWPVRAGFPSPAEDDQEEAIDLNALLAPNAEATFLLRVSGLSMSEAGIDDGDVLVVDRALEPAHGRIVVAVVDGEFTVKRLHRRDGRIALEAAHPDYPPILLSEGQELSVWGVVTRVIKSV</sequence>
<dbReference type="PRINTS" id="PR00726">
    <property type="entry name" value="LEXASERPTASE"/>
</dbReference>
<gene>
    <name evidence="10" type="ORF">SAMN05421783_11796</name>
</gene>
<dbReference type="PANTHER" id="PTHR33516:SF2">
    <property type="entry name" value="LEXA REPRESSOR-RELATED"/>
    <property type="match status" value="1"/>
</dbReference>
<evidence type="ECO:0000256" key="4">
    <source>
        <dbReference type="ARBA" id="ARBA00022813"/>
    </source>
</evidence>
<dbReference type="SUPFAM" id="SSF51306">
    <property type="entry name" value="LexA/Signal peptidase"/>
    <property type="match status" value="1"/>
</dbReference>
<protein>
    <submittedName>
        <fullName evidence="10">DNA polymerase V</fullName>
    </submittedName>
</protein>
<evidence type="ECO:0000256" key="2">
    <source>
        <dbReference type="ARBA" id="ARBA00022763"/>
    </source>
</evidence>
<evidence type="ECO:0000256" key="5">
    <source>
        <dbReference type="ARBA" id="ARBA00023204"/>
    </source>
</evidence>
<dbReference type="InterPro" id="IPR050077">
    <property type="entry name" value="LexA_repressor"/>
</dbReference>
<keyword evidence="2" id="KW-0227">DNA damage</keyword>
<keyword evidence="5" id="KW-0234">DNA repair</keyword>
<evidence type="ECO:0000259" key="9">
    <source>
        <dbReference type="Pfam" id="PF00717"/>
    </source>
</evidence>
<dbReference type="InterPro" id="IPR015927">
    <property type="entry name" value="Peptidase_S24_S26A/B/C"/>
</dbReference>
<dbReference type="RefSeq" id="WP_093034949.1">
    <property type="nucleotide sequence ID" value="NZ_FNNZ01000017.1"/>
</dbReference>
<dbReference type="InterPro" id="IPR039418">
    <property type="entry name" value="LexA-like"/>
</dbReference>